<reference evidence="2" key="1">
    <citation type="journal article" date="2014" name="Front. Microbiol.">
        <title>High frequency of phylogenetically diverse reductive dehalogenase-homologous genes in deep subseafloor sedimentary metagenomes.</title>
        <authorList>
            <person name="Kawai M."/>
            <person name="Futagami T."/>
            <person name="Toyoda A."/>
            <person name="Takaki Y."/>
            <person name="Nishi S."/>
            <person name="Hori S."/>
            <person name="Arai W."/>
            <person name="Tsubouchi T."/>
            <person name="Morono Y."/>
            <person name="Uchiyama I."/>
            <person name="Ito T."/>
            <person name="Fujiyama A."/>
            <person name="Inagaki F."/>
            <person name="Takami H."/>
        </authorList>
    </citation>
    <scope>NUCLEOTIDE SEQUENCE</scope>
    <source>
        <strain evidence="2">Expedition CK06-06</strain>
    </source>
</reference>
<dbReference type="InterPro" id="IPR016039">
    <property type="entry name" value="Thiolase-like"/>
</dbReference>
<sequence>AIIGVGHTKFGRLQDKGLMDLLSDASLKAIEDSNTSDKDFYSVYVGAMSPVAFNNISGVASALVDRISLLPAAADHIKNGPASGGSAIKAGFQAIASGMSDLVLVVGGEKMTHITTPGAITSNVATITHHEAERRHGVSLPSLAGLLTRTYLEKYNAKLEWLSDIAIKNHKNGALNPVAHFQKTIDEFMESA</sequence>
<feature type="non-terminal residue" evidence="2">
    <location>
        <position position="192"/>
    </location>
</feature>
<feature type="domain" description="Thiolase N-terminal" evidence="1">
    <location>
        <begin position="2"/>
        <end position="185"/>
    </location>
</feature>
<evidence type="ECO:0000313" key="2">
    <source>
        <dbReference type="EMBL" id="GAH39261.1"/>
    </source>
</evidence>
<name>X1F0U9_9ZZZZ</name>
<dbReference type="Gene3D" id="3.40.47.10">
    <property type="match status" value="1"/>
</dbReference>
<dbReference type="Pfam" id="PF00108">
    <property type="entry name" value="Thiolase_N"/>
    <property type="match status" value="1"/>
</dbReference>
<dbReference type="PANTHER" id="PTHR42870">
    <property type="entry name" value="ACETYL-COA C-ACETYLTRANSFERASE"/>
    <property type="match status" value="1"/>
</dbReference>
<dbReference type="PANTHER" id="PTHR42870:SF1">
    <property type="entry name" value="NON-SPECIFIC LIPID-TRANSFER PROTEIN-LIKE 2"/>
    <property type="match status" value="1"/>
</dbReference>
<comment type="caution">
    <text evidence="2">The sequence shown here is derived from an EMBL/GenBank/DDBJ whole genome shotgun (WGS) entry which is preliminary data.</text>
</comment>
<organism evidence="2">
    <name type="scientific">marine sediment metagenome</name>
    <dbReference type="NCBI Taxonomy" id="412755"/>
    <lineage>
        <taxon>unclassified sequences</taxon>
        <taxon>metagenomes</taxon>
        <taxon>ecological metagenomes</taxon>
    </lineage>
</organism>
<gene>
    <name evidence="2" type="ORF">S03H2_24527</name>
</gene>
<dbReference type="EMBL" id="BARU01013648">
    <property type="protein sequence ID" value="GAH39261.1"/>
    <property type="molecule type" value="Genomic_DNA"/>
</dbReference>
<proteinExistence type="predicted"/>
<protein>
    <recommendedName>
        <fullName evidence="1">Thiolase N-terminal domain-containing protein</fullName>
    </recommendedName>
</protein>
<feature type="non-terminal residue" evidence="2">
    <location>
        <position position="1"/>
    </location>
</feature>
<dbReference type="GO" id="GO:0016747">
    <property type="term" value="F:acyltransferase activity, transferring groups other than amino-acyl groups"/>
    <property type="evidence" value="ECO:0007669"/>
    <property type="project" value="InterPro"/>
</dbReference>
<dbReference type="AlphaFoldDB" id="X1F0U9"/>
<accession>X1F0U9</accession>
<dbReference type="InterPro" id="IPR020616">
    <property type="entry name" value="Thiolase_N"/>
</dbReference>
<dbReference type="SUPFAM" id="SSF53901">
    <property type="entry name" value="Thiolase-like"/>
    <property type="match status" value="1"/>
</dbReference>
<evidence type="ECO:0000259" key="1">
    <source>
        <dbReference type="Pfam" id="PF00108"/>
    </source>
</evidence>